<name>A0A1M2V542_TRAPU</name>
<dbReference type="EMBL" id="MNAD01001651">
    <property type="protein sequence ID" value="OJT02688.1"/>
    <property type="molecule type" value="Genomic_DNA"/>
</dbReference>
<evidence type="ECO:0008006" key="3">
    <source>
        <dbReference type="Google" id="ProtNLM"/>
    </source>
</evidence>
<organism evidence="1 2">
    <name type="scientific">Trametes pubescens</name>
    <name type="common">White-rot fungus</name>
    <dbReference type="NCBI Taxonomy" id="154538"/>
    <lineage>
        <taxon>Eukaryota</taxon>
        <taxon>Fungi</taxon>
        <taxon>Dikarya</taxon>
        <taxon>Basidiomycota</taxon>
        <taxon>Agaricomycotina</taxon>
        <taxon>Agaricomycetes</taxon>
        <taxon>Polyporales</taxon>
        <taxon>Polyporaceae</taxon>
        <taxon>Trametes</taxon>
    </lineage>
</organism>
<keyword evidence="2" id="KW-1185">Reference proteome</keyword>
<dbReference type="OrthoDB" id="2758081at2759"/>
<accession>A0A1M2V542</accession>
<dbReference type="Proteomes" id="UP000184267">
    <property type="component" value="Unassembled WGS sequence"/>
</dbReference>
<evidence type="ECO:0000313" key="2">
    <source>
        <dbReference type="Proteomes" id="UP000184267"/>
    </source>
</evidence>
<evidence type="ECO:0000313" key="1">
    <source>
        <dbReference type="EMBL" id="OJT02688.1"/>
    </source>
</evidence>
<sequence>MSSDIGPSPPWFVTGSDGRVQSVLAIHDRLLHHPDLLRRGIILHEAIKPVRQIPLMHAHRSSSTGEQGCVYCTRKDTPPVIAVKILNPSTEEVSIQKQVLHEIRRPNNHALPAEMTVTGHPLLIMPTIILAQDEPLRVWSLRHILDVVFQIIEVWCTALVVFCN</sequence>
<gene>
    <name evidence="1" type="ORF">TRAPUB_6762</name>
</gene>
<proteinExistence type="predicted"/>
<comment type="caution">
    <text evidence="1">The sequence shown here is derived from an EMBL/GenBank/DDBJ whole genome shotgun (WGS) entry which is preliminary data.</text>
</comment>
<reference evidence="1 2" key="1">
    <citation type="submission" date="2016-10" db="EMBL/GenBank/DDBJ databases">
        <title>Genome sequence of the basidiomycete white-rot fungus Trametes pubescens.</title>
        <authorList>
            <person name="Makela M.R."/>
            <person name="Granchi Z."/>
            <person name="Peng M."/>
            <person name="De Vries R.P."/>
            <person name="Grigoriev I."/>
            <person name="Riley R."/>
            <person name="Hilden K."/>
        </authorList>
    </citation>
    <scope>NUCLEOTIDE SEQUENCE [LARGE SCALE GENOMIC DNA]</scope>
    <source>
        <strain evidence="1 2">FBCC735</strain>
    </source>
</reference>
<protein>
    <recommendedName>
        <fullName evidence="3">Protein kinase domain-containing protein</fullName>
    </recommendedName>
</protein>
<dbReference type="AlphaFoldDB" id="A0A1M2V542"/>